<sequence>MSFETTPSSDITYVSYSFVLSWTLRGKEFKSLSRDIKNPEVIRSDLYQFKNDPELRFFLELGWSRYCEKFNISIKGSKMWSFELAYAFLVIKEKAFTLKASPQLSFLTPCSRRIFSDEDNVPIHCVVIADPVHPAPSAEQDDVCLMEDQNIINIEGRSDITLPEDYSSEMVINFIRRGKVPDIDVKKAIQIIRETSEHKCEILKIICVEYLMRNITAESVREISRAAIDYQLPVLERTCMEKIANGYIKTVTK</sequence>
<evidence type="ECO:0008006" key="3">
    <source>
        <dbReference type="Google" id="ProtNLM"/>
    </source>
</evidence>
<evidence type="ECO:0000313" key="1">
    <source>
        <dbReference type="EMBL" id="CAL1284282.1"/>
    </source>
</evidence>
<protein>
    <recommendedName>
        <fullName evidence="3">BTB/POZ domain-containing protein</fullName>
    </recommendedName>
</protein>
<keyword evidence="2" id="KW-1185">Reference proteome</keyword>
<comment type="caution">
    <text evidence="1">The sequence shown here is derived from an EMBL/GenBank/DDBJ whole genome shotgun (WGS) entry which is preliminary data.</text>
</comment>
<dbReference type="AlphaFoldDB" id="A0AAV2AKL1"/>
<reference evidence="1 2" key="1">
    <citation type="submission" date="2024-04" db="EMBL/GenBank/DDBJ databases">
        <authorList>
            <person name="Rising A."/>
            <person name="Reimegard J."/>
            <person name="Sonavane S."/>
            <person name="Akerstrom W."/>
            <person name="Nylinder S."/>
            <person name="Hedman E."/>
            <person name="Kallberg Y."/>
        </authorList>
    </citation>
    <scope>NUCLEOTIDE SEQUENCE [LARGE SCALE GENOMIC DNA]</scope>
</reference>
<dbReference type="Proteomes" id="UP001497382">
    <property type="component" value="Unassembled WGS sequence"/>
</dbReference>
<dbReference type="EMBL" id="CAXIEN010000177">
    <property type="protein sequence ID" value="CAL1284282.1"/>
    <property type="molecule type" value="Genomic_DNA"/>
</dbReference>
<evidence type="ECO:0000313" key="2">
    <source>
        <dbReference type="Proteomes" id="UP001497382"/>
    </source>
</evidence>
<name>A0AAV2AKL1_9ARAC</name>
<dbReference type="InterPro" id="IPR011333">
    <property type="entry name" value="SKP1/BTB/POZ_sf"/>
</dbReference>
<accession>A0AAV2AKL1</accession>
<dbReference type="Gene3D" id="3.30.710.10">
    <property type="entry name" value="Potassium Channel Kv1.1, Chain A"/>
    <property type="match status" value="1"/>
</dbReference>
<proteinExistence type="predicted"/>
<organism evidence="1 2">
    <name type="scientific">Larinioides sclopetarius</name>
    <dbReference type="NCBI Taxonomy" id="280406"/>
    <lineage>
        <taxon>Eukaryota</taxon>
        <taxon>Metazoa</taxon>
        <taxon>Ecdysozoa</taxon>
        <taxon>Arthropoda</taxon>
        <taxon>Chelicerata</taxon>
        <taxon>Arachnida</taxon>
        <taxon>Araneae</taxon>
        <taxon>Araneomorphae</taxon>
        <taxon>Entelegynae</taxon>
        <taxon>Araneoidea</taxon>
        <taxon>Araneidae</taxon>
        <taxon>Larinioides</taxon>
    </lineage>
</organism>
<gene>
    <name evidence="1" type="ORF">LARSCL_LOCUS13057</name>
</gene>